<organism evidence="2 3">
    <name type="scientific">Accipiter nisus</name>
    <name type="common">Eurasian sparrowhawk</name>
    <dbReference type="NCBI Taxonomy" id="211598"/>
    <lineage>
        <taxon>Eukaryota</taxon>
        <taxon>Metazoa</taxon>
        <taxon>Chordata</taxon>
        <taxon>Craniata</taxon>
        <taxon>Vertebrata</taxon>
        <taxon>Euteleostomi</taxon>
        <taxon>Archelosauria</taxon>
        <taxon>Archosauria</taxon>
        <taxon>Dinosauria</taxon>
        <taxon>Saurischia</taxon>
        <taxon>Theropoda</taxon>
        <taxon>Coelurosauria</taxon>
        <taxon>Aves</taxon>
        <taxon>Neognathae</taxon>
        <taxon>Neoaves</taxon>
        <taxon>Telluraves</taxon>
        <taxon>Accipitrimorphae</taxon>
        <taxon>Accipitriformes</taxon>
        <taxon>Accipitridae</taxon>
        <taxon>Accipitrinae</taxon>
        <taxon>Accipiter</taxon>
    </lineage>
</organism>
<feature type="compositionally biased region" description="Basic residues" evidence="1">
    <location>
        <begin position="208"/>
        <end position="225"/>
    </location>
</feature>
<sequence length="271" mass="31277">MERKRLKKEIEKLLGDYVGIRLRENEFYPRGQRQPTFLDDMVHYNLAFSVALLWLSDMDAQTALTREKMNFAAYNQYTYPNQIEREAMILSSYAGILMNSISIEEIFEVYSMRPSATHWQSSANDHCIQPFKLSLHPFAMLTAPKAAEYAWKQGIKYQTAAAYQKTNPCSASRAKKDSKQLDSLTRQKQQVDKEVSLMSWEVNSNNTQRKHGRPSSGSHRSKTRNHSREAWNRVKSKKCKRSKDITKTQTSCTSLSCRTQLKKKPLPAVPV</sequence>
<reference evidence="2" key="2">
    <citation type="submission" date="2025-09" db="UniProtKB">
        <authorList>
            <consortium name="Ensembl"/>
        </authorList>
    </citation>
    <scope>IDENTIFICATION</scope>
</reference>
<dbReference type="PANTHER" id="PTHR36296">
    <property type="entry name" value="GAMMA-CRYSTALLIN A"/>
    <property type="match status" value="1"/>
</dbReference>
<dbReference type="Proteomes" id="UP000694541">
    <property type="component" value="Unplaced"/>
</dbReference>
<dbReference type="Pfam" id="PF17718">
    <property type="entry name" value="DUF5563"/>
    <property type="match status" value="1"/>
</dbReference>
<reference evidence="2" key="1">
    <citation type="submission" date="2025-08" db="UniProtKB">
        <authorList>
            <consortium name="Ensembl"/>
        </authorList>
    </citation>
    <scope>IDENTIFICATION</scope>
</reference>
<name>A0A8B9M540_9AVES</name>
<evidence type="ECO:0000313" key="2">
    <source>
        <dbReference type="Ensembl" id="ENSANIP00000002290.1"/>
    </source>
</evidence>
<protein>
    <submittedName>
        <fullName evidence="2">Chromosome 2 open reading frame 80</fullName>
    </submittedName>
</protein>
<dbReference type="PANTHER" id="PTHR36296:SF1">
    <property type="entry name" value="CHROMOSOME 2 OPEN READING FRAME 80"/>
    <property type="match status" value="1"/>
</dbReference>
<dbReference type="InterPro" id="IPR038776">
    <property type="entry name" value="C2orf80"/>
</dbReference>
<proteinExistence type="predicted"/>
<keyword evidence="3" id="KW-1185">Reference proteome</keyword>
<dbReference type="Ensembl" id="ENSANIT00000002357.1">
    <property type="protein sequence ID" value="ENSANIP00000002290.1"/>
    <property type="gene ID" value="ENSANIG00000001601.1"/>
</dbReference>
<feature type="region of interest" description="Disordered" evidence="1">
    <location>
        <begin position="168"/>
        <end position="246"/>
    </location>
</feature>
<evidence type="ECO:0000313" key="3">
    <source>
        <dbReference type="Proteomes" id="UP000694541"/>
    </source>
</evidence>
<accession>A0A8B9M540</accession>
<evidence type="ECO:0000256" key="1">
    <source>
        <dbReference type="SAM" id="MobiDB-lite"/>
    </source>
</evidence>
<dbReference type="AlphaFoldDB" id="A0A8B9M540"/>